<dbReference type="EC" id="3.4.11.2" evidence="4"/>
<keyword evidence="8" id="KW-0479">Metal-binding</keyword>
<feature type="domain" description="ERAP1-like C-terminal" evidence="15">
    <location>
        <begin position="534"/>
        <end position="853"/>
    </location>
</feature>
<dbReference type="InterPro" id="IPR042097">
    <property type="entry name" value="Aminopeptidase_N-like_N_sf"/>
</dbReference>
<feature type="domain" description="Aminopeptidase N-like N-terminal" evidence="16">
    <location>
        <begin position="111"/>
        <end position="190"/>
    </location>
</feature>
<keyword evidence="18" id="KW-1185">Reference proteome</keyword>
<dbReference type="GO" id="GO:0006508">
    <property type="term" value="P:proteolysis"/>
    <property type="evidence" value="ECO:0007669"/>
    <property type="project" value="UniProtKB-KW"/>
</dbReference>
<evidence type="ECO:0000256" key="7">
    <source>
        <dbReference type="ARBA" id="ARBA00022670"/>
    </source>
</evidence>
<evidence type="ECO:0000313" key="17">
    <source>
        <dbReference type="EMBL" id="NYJ73589.1"/>
    </source>
</evidence>
<dbReference type="PANTHER" id="PTHR11533:SF174">
    <property type="entry name" value="PUROMYCIN-SENSITIVE AMINOPEPTIDASE-RELATED"/>
    <property type="match status" value="1"/>
</dbReference>
<gene>
    <name evidence="17" type="ORF">HNR15_000552</name>
</gene>
<evidence type="ECO:0000256" key="9">
    <source>
        <dbReference type="ARBA" id="ARBA00022801"/>
    </source>
</evidence>
<dbReference type="GO" id="GO:0042277">
    <property type="term" value="F:peptide binding"/>
    <property type="evidence" value="ECO:0007669"/>
    <property type="project" value="TreeGrafter"/>
</dbReference>
<evidence type="ECO:0000256" key="2">
    <source>
        <dbReference type="ARBA" id="ARBA00001947"/>
    </source>
</evidence>
<dbReference type="Gene3D" id="2.60.40.1730">
    <property type="entry name" value="tricorn interacting facor f3 domain"/>
    <property type="match status" value="1"/>
</dbReference>
<dbReference type="SUPFAM" id="SSF55486">
    <property type="entry name" value="Metalloproteases ('zincins'), catalytic domain"/>
    <property type="match status" value="1"/>
</dbReference>
<dbReference type="FunFam" id="1.10.390.10:FF:000004">
    <property type="entry name" value="Aminopeptidase N"/>
    <property type="match status" value="1"/>
</dbReference>
<keyword evidence="10" id="KW-0862">Zinc</keyword>
<sequence>MADLNLTRQECARRAEQVRLLEHHVRLDLRHAADPAEKTFESRSTVRFTATDDASWIDIVAQEIVSATLNGTALDVSGYDGARLPLPGLAPVNELVVHARCLYSRTGEGMHRFTDPSDGETYLYTHFEPTDSRRVFAVFEQPDLKCRFTFEVVADARWLIRSGQSEVSRREYDGLADVRFAPTPLQSSYVTAVAVGPYHLVTDLWSVDRAGGTRHEVPLGVMCRASMADHLDAEDILQVTKQGLRYFDELFGFPYPWGKYDQIFVPEYNIGAMENPGLVTFVESFVHRGQPTLPELASRAEVILHEMAHMWFGNLATMRWWDGLWLKESFADLMGYQASVEATGYTSGWTSFAIGRKQWAYTQDQLPTTHPIAADILDVEAAAQNFDGITYAKGAAVLKQLQAYVGRDRFDDGVRRYFAQHAYGSTELEDFLEPLSAASGRDLSIWAQAWLRTSGPSEISAEAREDRSEDVLVVRQATPETAGAAVDPRPHVFSVGVYTEKDAALQRTQLLRVGLDGPSVEARLDRAVRDSPDLVLPNDEDFTYAISRLDPGSQETAHRLLSTVPSEVSRALIWSALWNHTRDAQLCPVRFLETVRGQLITEGSSFLLQSVLAMARSAVHHFLQGDDQRRTATDLARLAHSRMTQTTGDVQLVWARALAWFGALTPDVAPLIQPLVTEDQPPPWLNVDHELRWSFVTALSATGARPRTLLAQDLRRDFTMSGQTSYDQALASLPESEAKAQAWHSLADASGAGLTNDRQRALIVGFGQPVSSDLTREYAEPYFDVLTTVWAQQSQTMASRFVSGMFPAPQASDDVTADDEPVVVMARDWLRRHDEAPAALRRGVVEGLDDVERTLRVRAAR</sequence>
<comment type="caution">
    <text evidence="17">The sequence shown here is derived from an EMBL/GenBank/DDBJ whole genome shotgun (WGS) entry which is preliminary data.</text>
</comment>
<evidence type="ECO:0000256" key="3">
    <source>
        <dbReference type="ARBA" id="ARBA00010136"/>
    </source>
</evidence>
<dbReference type="GO" id="GO:0016020">
    <property type="term" value="C:membrane"/>
    <property type="evidence" value="ECO:0007669"/>
    <property type="project" value="TreeGrafter"/>
</dbReference>
<dbReference type="InterPro" id="IPR045357">
    <property type="entry name" value="Aminopeptidase_N-like_N"/>
</dbReference>
<dbReference type="NCBIfam" id="TIGR02412">
    <property type="entry name" value="pepN_strep_liv"/>
    <property type="match status" value="1"/>
</dbReference>
<evidence type="ECO:0000256" key="4">
    <source>
        <dbReference type="ARBA" id="ARBA00012564"/>
    </source>
</evidence>
<dbReference type="InterPro" id="IPR050344">
    <property type="entry name" value="Peptidase_M1_aminopeptidases"/>
</dbReference>
<organism evidence="17 18">
    <name type="scientific">Allobranchiibius huperziae</name>
    <dbReference type="NCBI Taxonomy" id="1874116"/>
    <lineage>
        <taxon>Bacteria</taxon>
        <taxon>Bacillati</taxon>
        <taxon>Actinomycetota</taxon>
        <taxon>Actinomycetes</taxon>
        <taxon>Micrococcales</taxon>
        <taxon>Dermacoccaceae</taxon>
        <taxon>Allobranchiibius</taxon>
    </lineage>
</organism>
<protein>
    <recommendedName>
        <fullName evidence="5">Aminopeptidase N</fullName>
        <ecNumber evidence="4">3.4.11.2</ecNumber>
    </recommendedName>
    <alternativeName>
        <fullName evidence="12">Alanine aminopeptidase</fullName>
    </alternativeName>
    <alternativeName>
        <fullName evidence="13">Lysyl aminopeptidase</fullName>
    </alternativeName>
</protein>
<evidence type="ECO:0000313" key="18">
    <source>
        <dbReference type="Proteomes" id="UP000571817"/>
    </source>
</evidence>
<evidence type="ECO:0000256" key="5">
    <source>
        <dbReference type="ARBA" id="ARBA00015611"/>
    </source>
</evidence>
<dbReference type="GO" id="GO:0043171">
    <property type="term" value="P:peptide catabolic process"/>
    <property type="evidence" value="ECO:0007669"/>
    <property type="project" value="TreeGrafter"/>
</dbReference>
<dbReference type="GO" id="GO:0016285">
    <property type="term" value="F:alanyl aminopeptidase activity"/>
    <property type="evidence" value="ECO:0007669"/>
    <property type="project" value="UniProtKB-EC"/>
</dbReference>
<dbReference type="InterPro" id="IPR012778">
    <property type="entry name" value="Pept_M1_aminopeptidase"/>
</dbReference>
<dbReference type="RefSeq" id="WP_179478951.1">
    <property type="nucleotide sequence ID" value="NZ_JACCFW010000001.1"/>
</dbReference>
<dbReference type="PANTHER" id="PTHR11533">
    <property type="entry name" value="PROTEASE M1 ZINC METALLOPROTEASE"/>
    <property type="match status" value="1"/>
</dbReference>
<dbReference type="GO" id="GO:0005615">
    <property type="term" value="C:extracellular space"/>
    <property type="evidence" value="ECO:0007669"/>
    <property type="project" value="TreeGrafter"/>
</dbReference>
<dbReference type="InterPro" id="IPR001930">
    <property type="entry name" value="Peptidase_M1"/>
</dbReference>
<keyword evidence="9 17" id="KW-0378">Hydrolase</keyword>
<comment type="similarity">
    <text evidence="3">Belongs to the peptidase M1 family.</text>
</comment>
<dbReference type="GO" id="GO:0008270">
    <property type="term" value="F:zinc ion binding"/>
    <property type="evidence" value="ECO:0007669"/>
    <property type="project" value="InterPro"/>
</dbReference>
<dbReference type="EMBL" id="JACCFW010000001">
    <property type="protein sequence ID" value="NYJ73589.1"/>
    <property type="molecule type" value="Genomic_DNA"/>
</dbReference>
<keyword evidence="6 17" id="KW-0031">Aminopeptidase</keyword>
<dbReference type="AlphaFoldDB" id="A0A853DC77"/>
<dbReference type="Pfam" id="PF01433">
    <property type="entry name" value="Peptidase_M1"/>
    <property type="match status" value="1"/>
</dbReference>
<dbReference type="Gene3D" id="1.10.390.10">
    <property type="entry name" value="Neutral Protease Domain 2"/>
    <property type="match status" value="1"/>
</dbReference>
<reference evidence="17 18" key="1">
    <citation type="submission" date="2020-07" db="EMBL/GenBank/DDBJ databases">
        <title>Sequencing the genomes of 1000 actinobacteria strains.</title>
        <authorList>
            <person name="Klenk H.-P."/>
        </authorList>
    </citation>
    <scope>NUCLEOTIDE SEQUENCE [LARGE SCALE GENOMIC DNA]</scope>
    <source>
        <strain evidence="17 18">DSM 29531</strain>
    </source>
</reference>
<accession>A0A853DC77</accession>
<evidence type="ECO:0000256" key="1">
    <source>
        <dbReference type="ARBA" id="ARBA00000098"/>
    </source>
</evidence>
<proteinExistence type="inferred from homology"/>
<evidence type="ECO:0000256" key="6">
    <source>
        <dbReference type="ARBA" id="ARBA00022438"/>
    </source>
</evidence>
<evidence type="ECO:0000259" key="15">
    <source>
        <dbReference type="Pfam" id="PF11838"/>
    </source>
</evidence>
<dbReference type="GO" id="GO:0070006">
    <property type="term" value="F:metalloaminopeptidase activity"/>
    <property type="evidence" value="ECO:0007669"/>
    <property type="project" value="TreeGrafter"/>
</dbReference>
<evidence type="ECO:0000256" key="13">
    <source>
        <dbReference type="ARBA" id="ARBA00031533"/>
    </source>
</evidence>
<dbReference type="Pfam" id="PF11838">
    <property type="entry name" value="ERAP1_C"/>
    <property type="match status" value="1"/>
</dbReference>
<dbReference type="CDD" id="cd09602">
    <property type="entry name" value="M1_APN"/>
    <property type="match status" value="1"/>
</dbReference>
<dbReference type="Proteomes" id="UP000571817">
    <property type="component" value="Unassembled WGS sequence"/>
</dbReference>
<evidence type="ECO:0000259" key="14">
    <source>
        <dbReference type="Pfam" id="PF01433"/>
    </source>
</evidence>
<dbReference type="InterPro" id="IPR027268">
    <property type="entry name" value="Peptidase_M4/M1_CTD_sf"/>
</dbReference>
<dbReference type="InterPro" id="IPR024571">
    <property type="entry name" value="ERAP1-like_C_dom"/>
</dbReference>
<comment type="cofactor">
    <cofactor evidence="2">
        <name>Zn(2+)</name>
        <dbReference type="ChEBI" id="CHEBI:29105"/>
    </cofactor>
</comment>
<dbReference type="InterPro" id="IPR014782">
    <property type="entry name" value="Peptidase_M1_dom"/>
</dbReference>
<keyword evidence="7" id="KW-0645">Protease</keyword>
<dbReference type="PRINTS" id="PR00756">
    <property type="entry name" value="ALADIPTASE"/>
</dbReference>
<dbReference type="Pfam" id="PF17900">
    <property type="entry name" value="Peptidase_M1_N"/>
    <property type="match status" value="1"/>
</dbReference>
<dbReference type="SUPFAM" id="SSF63737">
    <property type="entry name" value="Leukotriene A4 hydrolase N-terminal domain"/>
    <property type="match status" value="1"/>
</dbReference>
<evidence type="ECO:0000256" key="11">
    <source>
        <dbReference type="ARBA" id="ARBA00023049"/>
    </source>
</evidence>
<evidence type="ECO:0000259" key="16">
    <source>
        <dbReference type="Pfam" id="PF17900"/>
    </source>
</evidence>
<evidence type="ECO:0000256" key="8">
    <source>
        <dbReference type="ARBA" id="ARBA00022723"/>
    </source>
</evidence>
<keyword evidence="11" id="KW-0482">Metalloprotease</keyword>
<dbReference type="GO" id="GO:0005737">
    <property type="term" value="C:cytoplasm"/>
    <property type="evidence" value="ECO:0007669"/>
    <property type="project" value="TreeGrafter"/>
</dbReference>
<feature type="domain" description="Peptidase M1 membrane alanine aminopeptidase" evidence="14">
    <location>
        <begin position="237"/>
        <end position="450"/>
    </location>
</feature>
<evidence type="ECO:0000256" key="12">
    <source>
        <dbReference type="ARBA" id="ARBA00029811"/>
    </source>
</evidence>
<comment type="catalytic activity">
    <reaction evidence="1">
        <text>Release of an N-terminal amino acid, Xaa-|-Yaa- from a peptide, amide or arylamide. Xaa is preferably Ala, but may be most amino acids including Pro (slow action). When a terminal hydrophobic residue is followed by a prolyl residue, the two may be released as an intact Xaa-Pro dipeptide.</text>
        <dbReference type="EC" id="3.4.11.2"/>
    </reaction>
</comment>
<name>A0A853DC77_9MICO</name>
<evidence type="ECO:0000256" key="10">
    <source>
        <dbReference type="ARBA" id="ARBA00022833"/>
    </source>
</evidence>